<evidence type="ECO:0000256" key="2">
    <source>
        <dbReference type="PROSITE-ProRule" id="PRU00335"/>
    </source>
</evidence>
<dbReference type="Proteomes" id="UP000199608">
    <property type="component" value="Unassembled WGS sequence"/>
</dbReference>
<reference evidence="5" key="1">
    <citation type="submission" date="2016-10" db="EMBL/GenBank/DDBJ databases">
        <authorList>
            <person name="Varghese N."/>
            <person name="Submissions S."/>
        </authorList>
    </citation>
    <scope>NUCLEOTIDE SEQUENCE [LARGE SCALE GENOMIC DNA]</scope>
    <source>
        <strain evidence="5">DSM 3384</strain>
    </source>
</reference>
<evidence type="ECO:0000313" key="5">
    <source>
        <dbReference type="Proteomes" id="UP000199608"/>
    </source>
</evidence>
<name>A0A1H2DM24_9BACT</name>
<gene>
    <name evidence="4" type="ORF">SAMN04487931_10135</name>
</gene>
<evidence type="ECO:0000256" key="1">
    <source>
        <dbReference type="ARBA" id="ARBA00023125"/>
    </source>
</evidence>
<dbReference type="PROSITE" id="PS01081">
    <property type="entry name" value="HTH_TETR_1"/>
    <property type="match status" value="1"/>
</dbReference>
<proteinExistence type="predicted"/>
<keyword evidence="1 2" id="KW-0238">DNA-binding</keyword>
<dbReference type="InterPro" id="IPR036271">
    <property type="entry name" value="Tet_transcr_reg_TetR-rel_C_sf"/>
</dbReference>
<feature type="DNA-binding region" description="H-T-H motif" evidence="2">
    <location>
        <begin position="44"/>
        <end position="63"/>
    </location>
</feature>
<dbReference type="PROSITE" id="PS50977">
    <property type="entry name" value="HTH_TETR_2"/>
    <property type="match status" value="1"/>
</dbReference>
<dbReference type="InterPro" id="IPR009057">
    <property type="entry name" value="Homeodomain-like_sf"/>
</dbReference>
<feature type="domain" description="HTH tetR-type" evidence="3">
    <location>
        <begin position="21"/>
        <end position="81"/>
    </location>
</feature>
<accession>A0A1H2DM24</accession>
<dbReference type="GO" id="GO:0003700">
    <property type="term" value="F:DNA-binding transcription factor activity"/>
    <property type="evidence" value="ECO:0007669"/>
    <property type="project" value="TreeGrafter"/>
</dbReference>
<protein>
    <submittedName>
        <fullName evidence="4">Transcriptional regulator, TetR family</fullName>
    </submittedName>
</protein>
<dbReference type="SUPFAM" id="SSF48498">
    <property type="entry name" value="Tetracyclin repressor-like, C-terminal domain"/>
    <property type="match status" value="1"/>
</dbReference>
<dbReference type="AlphaFoldDB" id="A0A1H2DM24"/>
<dbReference type="EMBL" id="FNLL01000001">
    <property type="protein sequence ID" value="SDT83836.1"/>
    <property type="molecule type" value="Genomic_DNA"/>
</dbReference>
<dbReference type="GO" id="GO:0000976">
    <property type="term" value="F:transcription cis-regulatory region binding"/>
    <property type="evidence" value="ECO:0007669"/>
    <property type="project" value="TreeGrafter"/>
</dbReference>
<dbReference type="PANTHER" id="PTHR30055">
    <property type="entry name" value="HTH-TYPE TRANSCRIPTIONAL REGULATOR RUTR"/>
    <property type="match status" value="1"/>
</dbReference>
<organism evidence="4 5">
    <name type="scientific">Desulfobacula phenolica</name>
    <dbReference type="NCBI Taxonomy" id="90732"/>
    <lineage>
        <taxon>Bacteria</taxon>
        <taxon>Pseudomonadati</taxon>
        <taxon>Thermodesulfobacteriota</taxon>
        <taxon>Desulfobacteria</taxon>
        <taxon>Desulfobacterales</taxon>
        <taxon>Desulfobacteraceae</taxon>
        <taxon>Desulfobacula</taxon>
    </lineage>
</organism>
<dbReference type="InterPro" id="IPR001647">
    <property type="entry name" value="HTH_TetR"/>
</dbReference>
<dbReference type="InterPro" id="IPR023772">
    <property type="entry name" value="DNA-bd_HTH_TetR-type_CS"/>
</dbReference>
<dbReference type="Gene3D" id="1.10.357.10">
    <property type="entry name" value="Tetracycline Repressor, domain 2"/>
    <property type="match status" value="1"/>
</dbReference>
<dbReference type="Gene3D" id="1.10.10.60">
    <property type="entry name" value="Homeodomain-like"/>
    <property type="match status" value="1"/>
</dbReference>
<dbReference type="Pfam" id="PF08359">
    <property type="entry name" value="TetR_C_4"/>
    <property type="match status" value="1"/>
</dbReference>
<dbReference type="Pfam" id="PF00440">
    <property type="entry name" value="TetR_N"/>
    <property type="match status" value="1"/>
</dbReference>
<evidence type="ECO:0000313" key="4">
    <source>
        <dbReference type="EMBL" id="SDT83836.1"/>
    </source>
</evidence>
<evidence type="ECO:0000259" key="3">
    <source>
        <dbReference type="PROSITE" id="PS50977"/>
    </source>
</evidence>
<dbReference type="InterPro" id="IPR013570">
    <property type="entry name" value="Tscrpt_reg_YsiA_C"/>
</dbReference>
<keyword evidence="5" id="KW-1185">Reference proteome</keyword>
<dbReference type="InterPro" id="IPR050109">
    <property type="entry name" value="HTH-type_TetR-like_transc_reg"/>
</dbReference>
<dbReference type="PRINTS" id="PR00455">
    <property type="entry name" value="HTHTETR"/>
</dbReference>
<dbReference type="SUPFAM" id="SSF46689">
    <property type="entry name" value="Homeodomain-like"/>
    <property type="match status" value="1"/>
</dbReference>
<dbReference type="PANTHER" id="PTHR30055:SF195">
    <property type="entry name" value="FATTY ACID METABOLISM REGULATOR PROTEIN"/>
    <property type="match status" value="1"/>
</dbReference>
<sequence>MMSLCSFFLRKGDAGLQKNKSEKYNKILDSAGAVFAQFGFYKATISQIASRAGVADGTVYLYFKSKEDILYQFISFKTNSVFKKINAAVEKGRNAEEKLRQLIRSHMDEFQKDKNMAIIFQSEVRYFRDIQFQIKDISKMYLELLSDIIEQGQIEGAFRQDLFVGLVKRFIPGAVEGVIGTWVSADGGYDLVSMADPLVDLYLTGIREQ</sequence>